<accession>A0A315E9Q5</accession>
<keyword evidence="5 6" id="KW-0472">Membrane</keyword>
<gene>
    <name evidence="7" type="ORF">B9Z37_07775</name>
</gene>
<keyword evidence="4 6" id="KW-1133">Transmembrane helix</keyword>
<dbReference type="GO" id="GO:0015221">
    <property type="term" value="F:lipopolysaccharide transmembrane transporter activity"/>
    <property type="evidence" value="ECO:0007669"/>
    <property type="project" value="InterPro"/>
</dbReference>
<comment type="caution">
    <text evidence="7">The sequence shown here is derived from an EMBL/GenBank/DDBJ whole genome shotgun (WGS) entry which is preliminary data.</text>
</comment>
<keyword evidence="2" id="KW-0997">Cell inner membrane</keyword>
<dbReference type="AlphaFoldDB" id="A0A315E9Q5"/>
<dbReference type="OrthoDB" id="5298112at2"/>
<keyword evidence="1" id="KW-1003">Cell membrane</keyword>
<evidence type="ECO:0000256" key="6">
    <source>
        <dbReference type="SAM" id="Phobius"/>
    </source>
</evidence>
<reference evidence="7 8" key="1">
    <citation type="submission" date="2017-04" db="EMBL/GenBank/DDBJ databases">
        <title>Unexpected and diverse lifestyles within the genus Limnohabitans.</title>
        <authorList>
            <person name="Kasalicky V."/>
            <person name="Mehrshad M."/>
            <person name="Andrei S.-A."/>
            <person name="Salcher M."/>
            <person name="Kratochvilova H."/>
            <person name="Simek K."/>
            <person name="Ghai R."/>
        </authorList>
    </citation>
    <scope>NUCLEOTIDE SEQUENCE [LARGE SCALE GENOMIC DNA]</scope>
    <source>
        <strain evidence="7 8">II-B4</strain>
    </source>
</reference>
<dbReference type="Gene3D" id="2.60.450.10">
    <property type="entry name" value="Lipopolysaccharide (LPS) transport protein A like domain"/>
    <property type="match status" value="1"/>
</dbReference>
<dbReference type="InterPro" id="IPR026265">
    <property type="entry name" value="LptC"/>
</dbReference>
<dbReference type="EMBL" id="NESN01000002">
    <property type="protein sequence ID" value="PUE54423.1"/>
    <property type="molecule type" value="Genomic_DNA"/>
</dbReference>
<dbReference type="NCBIfam" id="TIGR04409">
    <property type="entry name" value="LptC_YrbK"/>
    <property type="match status" value="1"/>
</dbReference>
<dbReference type="RefSeq" id="WP_108312382.1">
    <property type="nucleotide sequence ID" value="NZ_NESN01000002.1"/>
</dbReference>
<proteinExistence type="predicted"/>
<evidence type="ECO:0000256" key="2">
    <source>
        <dbReference type="ARBA" id="ARBA00022519"/>
    </source>
</evidence>
<evidence type="ECO:0000256" key="4">
    <source>
        <dbReference type="ARBA" id="ARBA00022989"/>
    </source>
</evidence>
<organism evidence="7 8">
    <name type="scientific">Limnohabitans parvus II-B4</name>
    <dbReference type="NCBI Taxonomy" id="1293052"/>
    <lineage>
        <taxon>Bacteria</taxon>
        <taxon>Pseudomonadati</taxon>
        <taxon>Pseudomonadota</taxon>
        <taxon>Betaproteobacteria</taxon>
        <taxon>Burkholderiales</taxon>
        <taxon>Comamonadaceae</taxon>
        <taxon>Limnohabitans</taxon>
    </lineage>
</organism>
<dbReference type="InterPro" id="IPR010664">
    <property type="entry name" value="LipoPS_assembly_LptC-rel"/>
</dbReference>
<dbReference type="Proteomes" id="UP000250790">
    <property type="component" value="Unassembled WGS sequence"/>
</dbReference>
<name>A0A315E9Q5_9BURK</name>
<keyword evidence="8" id="KW-1185">Reference proteome</keyword>
<feature type="transmembrane region" description="Helical" evidence="6">
    <location>
        <begin position="12"/>
        <end position="31"/>
    </location>
</feature>
<evidence type="ECO:0000256" key="1">
    <source>
        <dbReference type="ARBA" id="ARBA00022475"/>
    </source>
</evidence>
<evidence type="ECO:0000313" key="7">
    <source>
        <dbReference type="EMBL" id="PUE54423.1"/>
    </source>
</evidence>
<dbReference type="GO" id="GO:0030288">
    <property type="term" value="C:outer membrane-bounded periplasmic space"/>
    <property type="evidence" value="ECO:0007669"/>
    <property type="project" value="TreeGrafter"/>
</dbReference>
<dbReference type="GO" id="GO:0005886">
    <property type="term" value="C:plasma membrane"/>
    <property type="evidence" value="ECO:0007669"/>
    <property type="project" value="InterPro"/>
</dbReference>
<evidence type="ECO:0000256" key="5">
    <source>
        <dbReference type="ARBA" id="ARBA00023136"/>
    </source>
</evidence>
<keyword evidence="3 6" id="KW-0812">Transmembrane</keyword>
<dbReference type="InterPro" id="IPR052363">
    <property type="entry name" value="LPS_export_LptC"/>
</dbReference>
<evidence type="ECO:0000313" key="8">
    <source>
        <dbReference type="Proteomes" id="UP000250790"/>
    </source>
</evidence>
<dbReference type="GO" id="GO:0017089">
    <property type="term" value="F:glycolipid transfer activity"/>
    <property type="evidence" value="ECO:0007669"/>
    <property type="project" value="TreeGrafter"/>
</dbReference>
<evidence type="ECO:0000256" key="3">
    <source>
        <dbReference type="ARBA" id="ARBA00022692"/>
    </source>
</evidence>
<dbReference type="PANTHER" id="PTHR37481:SF1">
    <property type="entry name" value="LIPOPOLYSACCHARIDE EXPORT SYSTEM PROTEIN LPTC"/>
    <property type="match status" value="1"/>
</dbReference>
<dbReference type="Pfam" id="PF06835">
    <property type="entry name" value="LptC"/>
    <property type="match status" value="1"/>
</dbReference>
<protein>
    <submittedName>
        <fullName evidence="7">LPS export ABC transporter periplasmic protein LptC</fullName>
    </submittedName>
</protein>
<sequence>MNAFRRLLDQLSVYLPLIVMALLASGSWWLVRSAPELLAPTTNKPVRQDPDYRLADFSVKSFDITGRMTREVSGDKAQHYPATEALDIDQIRIYAESETGATMNAKAVQGIATDDGTRVTLIGDAYAIRHPHGTSAQVELRGERLEALPDEDRLVSSDPVHITRDRDVYTAETMNFNSNTGEYVLQGRVRGTLMPKTKP</sequence>
<dbReference type="PANTHER" id="PTHR37481">
    <property type="entry name" value="LIPOPOLYSACCHARIDE EXPORT SYSTEM PROTEIN LPTC"/>
    <property type="match status" value="1"/>
</dbReference>